<dbReference type="RefSeq" id="WP_378571599.1">
    <property type="nucleotide sequence ID" value="NZ_JBHSFQ010000002.1"/>
</dbReference>
<comment type="caution">
    <text evidence="2">The sequence shown here is derived from an EMBL/GenBank/DDBJ whole genome shotgun (WGS) entry which is preliminary data.</text>
</comment>
<dbReference type="InterPro" id="IPR018750">
    <property type="entry name" value="DUF2306_membrane"/>
</dbReference>
<feature type="transmembrane region" description="Helical" evidence="1">
    <location>
        <begin position="133"/>
        <end position="153"/>
    </location>
</feature>
<keyword evidence="3" id="KW-1185">Reference proteome</keyword>
<feature type="transmembrane region" description="Helical" evidence="1">
    <location>
        <begin position="202"/>
        <end position="219"/>
    </location>
</feature>
<dbReference type="EMBL" id="JBHSFQ010000002">
    <property type="protein sequence ID" value="MFC4560995.1"/>
    <property type="molecule type" value="Genomic_DNA"/>
</dbReference>
<evidence type="ECO:0000256" key="1">
    <source>
        <dbReference type="SAM" id="Phobius"/>
    </source>
</evidence>
<feature type="transmembrane region" description="Helical" evidence="1">
    <location>
        <begin position="25"/>
        <end position="45"/>
    </location>
</feature>
<keyword evidence="1" id="KW-0472">Membrane</keyword>
<gene>
    <name evidence="2" type="ORF">ACFO4E_03890</name>
</gene>
<keyword evidence="1" id="KW-0812">Transmembrane</keyword>
<proteinExistence type="predicted"/>
<organism evidence="2 3">
    <name type="scientific">Nocardiopsis mangrovi</name>
    <dbReference type="NCBI Taxonomy" id="1179818"/>
    <lineage>
        <taxon>Bacteria</taxon>
        <taxon>Bacillati</taxon>
        <taxon>Actinomycetota</taxon>
        <taxon>Actinomycetes</taxon>
        <taxon>Streptosporangiales</taxon>
        <taxon>Nocardiopsidaceae</taxon>
        <taxon>Nocardiopsis</taxon>
    </lineage>
</organism>
<accession>A0ABV9DQ27</accession>
<evidence type="ECO:0000313" key="3">
    <source>
        <dbReference type="Proteomes" id="UP001595923"/>
    </source>
</evidence>
<dbReference type="Proteomes" id="UP001595923">
    <property type="component" value="Unassembled WGS sequence"/>
</dbReference>
<evidence type="ECO:0000313" key="2">
    <source>
        <dbReference type="EMBL" id="MFC4560995.1"/>
    </source>
</evidence>
<protein>
    <submittedName>
        <fullName evidence="2">DUF2306 domain-containing protein</fullName>
    </submittedName>
</protein>
<dbReference type="Pfam" id="PF10067">
    <property type="entry name" value="DUF2306"/>
    <property type="match status" value="1"/>
</dbReference>
<feature type="transmembrane region" description="Helical" evidence="1">
    <location>
        <begin position="106"/>
        <end position="127"/>
    </location>
</feature>
<keyword evidence="1" id="KW-1133">Transmembrane helix</keyword>
<feature type="transmembrane region" description="Helical" evidence="1">
    <location>
        <begin position="65"/>
        <end position="86"/>
    </location>
</feature>
<sequence length="232" mass="25448">MAYETDRDPASAAPDSPVRRARRPAWPWALALAAVVAAFLLYALPRYTTLDPALAGVPLHPGFPAHYPLLVVHIASGTIAMLAVCVQVWPRIRRRWPAVHRASGRIYVFGGVLPSAVASLVLVPWAFEGQPVGGIGNTLVAVVWAVVAVLGVVEARRRRFDRHRMWMVYGIALTLHIVWGRALPFVFEWVGIVVPGQVIKEGAGWFGAAVNLLIAHWWLRRTARPARSGAAR</sequence>
<reference evidence="3" key="1">
    <citation type="journal article" date="2019" name="Int. J. Syst. Evol. Microbiol.">
        <title>The Global Catalogue of Microorganisms (GCM) 10K type strain sequencing project: providing services to taxonomists for standard genome sequencing and annotation.</title>
        <authorList>
            <consortium name="The Broad Institute Genomics Platform"/>
            <consortium name="The Broad Institute Genome Sequencing Center for Infectious Disease"/>
            <person name="Wu L."/>
            <person name="Ma J."/>
        </authorList>
    </citation>
    <scope>NUCLEOTIDE SEQUENCE [LARGE SCALE GENOMIC DNA]</scope>
    <source>
        <strain evidence="3">XZYJ18</strain>
    </source>
</reference>
<name>A0ABV9DQ27_9ACTN</name>
<feature type="transmembrane region" description="Helical" evidence="1">
    <location>
        <begin position="165"/>
        <end position="182"/>
    </location>
</feature>